<keyword evidence="7" id="KW-1185">Reference proteome</keyword>
<keyword evidence="4 6" id="KW-0808">Transferase</keyword>
<sequence>MSAAQGVTVVAYLGDEPAAARAFCESLAALSAQPRHEVVLIADSAPRLEPLLAALDGDVTVLRTGRHLGAAAALASAGERARGRKVVLVARPIVFGPSWLAALLAPLDEDTVLAAVPPGARSTLADSPAVALDAATYAALASAFEVDDDLVIAELLLRVAAKGRVAVADARAASFPAPRSLLRAAVGGEPELSVVIPTLDAASERAQRCLRAVQRTLEQPHEIVVVDNGAPAQGFSAPVNAGLRAARGQYVVMINDDVEPLPGWWPPLREALDNGATVVFPDTVGGFRRADFAAWCFALKRATVEELAVAPGEFFDPELRVWYQDTDLLLRLAACGRPPRLVPAARVRHGLSETVESDDPELSAWVRARRELDRAHFERKHPGVVLRPFTIARNHGDG</sequence>
<protein>
    <submittedName>
        <fullName evidence="6">Glycosyltransferase, GT2 family</fullName>
    </submittedName>
</protein>
<evidence type="ECO:0000313" key="6">
    <source>
        <dbReference type="EMBL" id="SEH14598.1"/>
    </source>
</evidence>
<reference evidence="7" key="1">
    <citation type="submission" date="2016-10" db="EMBL/GenBank/DDBJ databases">
        <authorList>
            <person name="Varghese N."/>
            <person name="Submissions S."/>
        </authorList>
    </citation>
    <scope>NUCLEOTIDE SEQUENCE [LARGE SCALE GENOMIC DNA]</scope>
    <source>
        <strain evidence="7">ATCC 35263</strain>
    </source>
</reference>
<proteinExistence type="inferred from homology"/>
<evidence type="ECO:0000259" key="5">
    <source>
        <dbReference type="Pfam" id="PF00535"/>
    </source>
</evidence>
<gene>
    <name evidence="6" type="ORF">SAMN02745716_1682</name>
</gene>
<dbReference type="PANTHER" id="PTHR43179">
    <property type="entry name" value="RHAMNOSYLTRANSFERASE WBBL"/>
    <property type="match status" value="1"/>
</dbReference>
<accession>A0A1H6FWP9</accession>
<evidence type="ECO:0000256" key="1">
    <source>
        <dbReference type="ARBA" id="ARBA00004776"/>
    </source>
</evidence>
<dbReference type="RefSeq" id="WP_093118102.1">
    <property type="nucleotide sequence ID" value="NZ_FNWJ01000002.1"/>
</dbReference>
<comment type="similarity">
    <text evidence="2">Belongs to the glycosyltransferase 2 family.</text>
</comment>
<evidence type="ECO:0000313" key="7">
    <source>
        <dbReference type="Proteomes" id="UP000222056"/>
    </source>
</evidence>
<dbReference type="GO" id="GO:0016757">
    <property type="term" value="F:glycosyltransferase activity"/>
    <property type="evidence" value="ECO:0007669"/>
    <property type="project" value="UniProtKB-KW"/>
</dbReference>
<dbReference type="Gene3D" id="3.90.550.10">
    <property type="entry name" value="Spore Coat Polysaccharide Biosynthesis Protein SpsA, Chain A"/>
    <property type="match status" value="2"/>
</dbReference>
<evidence type="ECO:0000256" key="4">
    <source>
        <dbReference type="ARBA" id="ARBA00022679"/>
    </source>
</evidence>
<dbReference type="Pfam" id="PF00535">
    <property type="entry name" value="Glycos_transf_2"/>
    <property type="match status" value="1"/>
</dbReference>
<organism evidence="6 7">
    <name type="scientific">Thermoleophilum album</name>
    <dbReference type="NCBI Taxonomy" id="29539"/>
    <lineage>
        <taxon>Bacteria</taxon>
        <taxon>Bacillati</taxon>
        <taxon>Actinomycetota</taxon>
        <taxon>Thermoleophilia</taxon>
        <taxon>Thermoleophilales</taxon>
        <taxon>Thermoleophilaceae</taxon>
        <taxon>Thermoleophilum</taxon>
    </lineage>
</organism>
<name>A0A1H6FWP9_THEAL</name>
<evidence type="ECO:0000256" key="3">
    <source>
        <dbReference type="ARBA" id="ARBA00022676"/>
    </source>
</evidence>
<dbReference type="OrthoDB" id="7615426at2"/>
<dbReference type="InterPro" id="IPR029044">
    <property type="entry name" value="Nucleotide-diphossugar_trans"/>
</dbReference>
<dbReference type="SUPFAM" id="SSF53448">
    <property type="entry name" value="Nucleotide-diphospho-sugar transferases"/>
    <property type="match status" value="2"/>
</dbReference>
<dbReference type="PANTHER" id="PTHR43179:SF12">
    <property type="entry name" value="GALACTOFURANOSYLTRANSFERASE GLFT2"/>
    <property type="match status" value="1"/>
</dbReference>
<keyword evidence="3" id="KW-0328">Glycosyltransferase</keyword>
<feature type="domain" description="Glycosyltransferase 2-like" evidence="5">
    <location>
        <begin position="233"/>
        <end position="287"/>
    </location>
</feature>
<dbReference type="Proteomes" id="UP000222056">
    <property type="component" value="Unassembled WGS sequence"/>
</dbReference>
<dbReference type="AlphaFoldDB" id="A0A1H6FWP9"/>
<evidence type="ECO:0000256" key="2">
    <source>
        <dbReference type="ARBA" id="ARBA00006739"/>
    </source>
</evidence>
<dbReference type="InterPro" id="IPR001173">
    <property type="entry name" value="Glyco_trans_2-like"/>
</dbReference>
<dbReference type="STRING" id="29539.SAMN02745716_1682"/>
<comment type="pathway">
    <text evidence="1">Cell wall biogenesis; cell wall polysaccharide biosynthesis.</text>
</comment>
<dbReference type="EMBL" id="FNWJ01000002">
    <property type="protein sequence ID" value="SEH14598.1"/>
    <property type="molecule type" value="Genomic_DNA"/>
</dbReference>